<dbReference type="InterPro" id="IPR001303">
    <property type="entry name" value="Aldolase_II/adducin_N"/>
</dbReference>
<organism evidence="5 6">
    <name type="scientific">Candidatus Magnetominusculus xianensis</name>
    <dbReference type="NCBI Taxonomy" id="1748249"/>
    <lineage>
        <taxon>Bacteria</taxon>
        <taxon>Pseudomonadati</taxon>
        <taxon>Nitrospirota</taxon>
        <taxon>Nitrospiria</taxon>
        <taxon>Nitrospirales</taxon>
        <taxon>Nitrospiraceae</taxon>
        <taxon>Candidatus Magnetominusculus</taxon>
    </lineage>
</organism>
<dbReference type="PRINTS" id="PR00081">
    <property type="entry name" value="GDHRDH"/>
</dbReference>
<dbReference type="Pfam" id="PF00596">
    <property type="entry name" value="Aldolase_II"/>
    <property type="match status" value="1"/>
</dbReference>
<proteinExistence type="inferred from homology"/>
<keyword evidence="6" id="KW-1185">Reference proteome</keyword>
<dbReference type="InterPro" id="IPR002347">
    <property type="entry name" value="SDR_fam"/>
</dbReference>
<evidence type="ECO:0000313" key="6">
    <source>
        <dbReference type="Proteomes" id="UP000060487"/>
    </source>
</evidence>
<dbReference type="EC" id="1.1.1.14" evidence="5"/>
<dbReference type="EMBL" id="LNQR01000035">
    <property type="protein sequence ID" value="KWT90493.1"/>
    <property type="molecule type" value="Genomic_DNA"/>
</dbReference>
<sequence length="704" mass="76705">MINRWSDADAEDFVARHEDKWGRALALRTYSARLLGSDRHLVLHGGGNTSVKDKHRNIIGELVDAVYVKASGVDMSKIGPEGHVGLDLNYLRGLACIEDMSDEVMINEFRTHMFSAVAPTPSVETLLHVFLPFKYIDHTHADAILTLANQAGSEQLIKEALGADCLVVEYYTPGFKLAKAVLNAFNGSHSSPDTKAICLLHHGVVTWGDTARESYDRMIDIVTAAEEYIKKHITTRPEVKRTTSPDEARKRYIMTAPILRGLLAEGSGCEDRPFNRVILKPLIDAETLDYIDSGIGRETALTPPVTSDYLIRTKSYPLWIDALNYDDLEVLRTQLSNAIEDYKRRYEDYLASHAMGGDISRFDSIPRVLYIEGIGVVCSGRDIESATVAADITHQSIEIKTAIASMRRQFKGISEEAVFAMEYRTYQHAKLGHSAELPLARETAVITGAAGAIGSAIARELLLNGCHVAVTDLPGQRLDSLCEELHGQFGPRVMALPMDVTDHVSVAGACDSVIEAWGGLDIVVVNAGIAMVSSLADMSIEAFRKLEKVNIDGTLLIIAEAARRFAIQKTGGDIILISTKNVFSPSANFGAYSVTKAAAHQVARIASLELAAVGVRVNMVAPDGVFSDGARRSGLWEEIGPDRMRARGLDEQGLEDYYKGRNLLKARVTASHVAKAVLFFAARHTPTTGATIPVDGGLPDAVPR</sequence>
<dbReference type="InterPro" id="IPR036409">
    <property type="entry name" value="Aldolase_II/adducin_N_sf"/>
</dbReference>
<dbReference type="Gene3D" id="3.40.50.720">
    <property type="entry name" value="NAD(P)-binding Rossmann-like Domain"/>
    <property type="match status" value="1"/>
</dbReference>
<keyword evidence="2 5" id="KW-0560">Oxidoreductase</keyword>
<evidence type="ECO:0000256" key="3">
    <source>
        <dbReference type="SAM" id="Coils"/>
    </source>
</evidence>
<dbReference type="GO" id="GO:0003939">
    <property type="term" value="F:L-iditol 2-dehydrogenase (NAD+) activity"/>
    <property type="evidence" value="ECO:0007669"/>
    <property type="project" value="UniProtKB-EC"/>
</dbReference>
<feature type="domain" description="Class II aldolase/adducin N-terminal" evidence="4">
    <location>
        <begin position="27"/>
        <end position="229"/>
    </location>
</feature>
<dbReference type="Proteomes" id="UP000060487">
    <property type="component" value="Unassembled WGS sequence"/>
</dbReference>
<reference evidence="5 6" key="1">
    <citation type="submission" date="2015-11" db="EMBL/GenBank/DDBJ databases">
        <authorList>
            <person name="Lin W."/>
        </authorList>
    </citation>
    <scope>NUCLEOTIDE SEQUENCE [LARGE SCALE GENOMIC DNA]</scope>
    <source>
        <strain evidence="5 6">HCH-1</strain>
    </source>
</reference>
<accession>A0ABR5SIU6</accession>
<comment type="caution">
    <text evidence="5">The sequence shown here is derived from an EMBL/GenBank/DDBJ whole genome shotgun (WGS) entry which is preliminary data.</text>
</comment>
<dbReference type="RefSeq" id="WP_085051735.1">
    <property type="nucleotide sequence ID" value="NZ_LNQR01000035.1"/>
</dbReference>
<dbReference type="InterPro" id="IPR036291">
    <property type="entry name" value="NAD(P)-bd_dom_sf"/>
</dbReference>
<dbReference type="Pfam" id="PF00106">
    <property type="entry name" value="adh_short"/>
    <property type="match status" value="1"/>
</dbReference>
<dbReference type="PANTHER" id="PTHR43669">
    <property type="entry name" value="5-KETO-D-GLUCONATE 5-REDUCTASE"/>
    <property type="match status" value="1"/>
</dbReference>
<dbReference type="PANTHER" id="PTHR43669:SF8">
    <property type="entry name" value="SHORT-CHAIN TYPE DEHYDROGENASE_REDUCTASE-RELATED"/>
    <property type="match status" value="1"/>
</dbReference>
<protein>
    <submittedName>
        <fullName evidence="5">Short-chain dehydrogenase</fullName>
        <ecNumber evidence="5">1.1.1.14</ecNumber>
    </submittedName>
</protein>
<evidence type="ECO:0000256" key="2">
    <source>
        <dbReference type="ARBA" id="ARBA00023002"/>
    </source>
</evidence>
<name>A0ABR5SIU6_9BACT</name>
<feature type="coiled-coil region" evidence="3">
    <location>
        <begin position="325"/>
        <end position="352"/>
    </location>
</feature>
<keyword evidence="3" id="KW-0175">Coiled coil</keyword>
<dbReference type="SMART" id="SM01007">
    <property type="entry name" value="Aldolase_II"/>
    <property type="match status" value="1"/>
</dbReference>
<comment type="similarity">
    <text evidence="1">Belongs to the short-chain dehydrogenases/reductases (SDR) family.</text>
</comment>
<evidence type="ECO:0000313" key="5">
    <source>
        <dbReference type="EMBL" id="KWT90493.1"/>
    </source>
</evidence>
<dbReference type="Gene3D" id="3.40.225.10">
    <property type="entry name" value="Class II aldolase/adducin N-terminal domain"/>
    <property type="match status" value="1"/>
</dbReference>
<evidence type="ECO:0000259" key="4">
    <source>
        <dbReference type="SMART" id="SM01007"/>
    </source>
</evidence>
<dbReference type="NCBIfam" id="NF006194">
    <property type="entry name" value="PRK08324.2-2"/>
    <property type="match status" value="1"/>
</dbReference>
<dbReference type="SUPFAM" id="SSF53639">
    <property type="entry name" value="AraD/HMP-PK domain-like"/>
    <property type="match status" value="1"/>
</dbReference>
<gene>
    <name evidence="5" type="ORF">ASN18_1086</name>
</gene>
<evidence type="ECO:0000256" key="1">
    <source>
        <dbReference type="ARBA" id="ARBA00006484"/>
    </source>
</evidence>
<dbReference type="SUPFAM" id="SSF51735">
    <property type="entry name" value="NAD(P)-binding Rossmann-fold domains"/>
    <property type="match status" value="1"/>
</dbReference>